<dbReference type="InterPro" id="IPR002999">
    <property type="entry name" value="Tudor"/>
</dbReference>
<dbReference type="PROSITE" id="PS50102">
    <property type="entry name" value="RRM"/>
    <property type="match status" value="2"/>
</dbReference>
<feature type="compositionally biased region" description="Polar residues" evidence="2">
    <location>
        <begin position="165"/>
        <end position="194"/>
    </location>
</feature>
<dbReference type="Pfam" id="PF00076">
    <property type="entry name" value="RRM_1"/>
    <property type="match status" value="2"/>
</dbReference>
<dbReference type="SMART" id="SM00333">
    <property type="entry name" value="TUDOR"/>
    <property type="match status" value="1"/>
</dbReference>
<feature type="region of interest" description="Disordered" evidence="2">
    <location>
        <begin position="96"/>
        <end position="232"/>
    </location>
</feature>
<reference evidence="5 6" key="1">
    <citation type="submission" date="2022-12" db="EMBL/GenBank/DDBJ databases">
        <title>Chromosome-level genome of Tegillarca granosa.</title>
        <authorList>
            <person name="Kim J."/>
        </authorList>
    </citation>
    <scope>NUCLEOTIDE SEQUENCE [LARGE SCALE GENOMIC DNA]</scope>
    <source>
        <strain evidence="5">Teg-2019</strain>
        <tissue evidence="5">Adductor muscle</tissue>
    </source>
</reference>
<gene>
    <name evidence="5" type="ORF">KUTeg_018225</name>
</gene>
<evidence type="ECO:0000313" key="5">
    <source>
        <dbReference type="EMBL" id="KAJ8304642.1"/>
    </source>
</evidence>
<dbReference type="InterPro" id="IPR000504">
    <property type="entry name" value="RRM_dom"/>
</dbReference>
<sequence length="658" mass="73922">MYLTGGGRKGADRMNVYLGNLNQDATQEDIEELVSEFSPIEVRMKKMGTDPRKVFAFVEFSSSSEDKADEMIEKLNNQIWMGRKLLVRLAHENREKREAASNTGNNYNASAEKKSSKHSTEKKPSKPNWGQSSNSGTSNNSNNTNNAVSSLDDDEWDNDTEDKAYSQQSVTADETKKSMSSIWATPNTNDNTGARSPLKSPILDQSYTQTAASPVKSFSPIKTGPQINSAYGQNQPLASQTFTKSPVKTEQDLLVESMTSFLKSPEKPQVPQEMHRTVEASVTNENQYIRSPVKTDTGMQITIQQSPHKRNLNDVFSQLEMSNDGSSTMQKLSPKINKNPVQQCNGSANAVLPEDDFDDMPVLEPSVGDPMPPLVPSVKKSSKVFVSNFPYGSYDEELYRLFYDYGVMDINVRNRNMTSKSTTAIITLKSPELAEVAIANLNQTQYMGRRLLVTGAKTTEEVRRDCQTHGYNQGYSSEQQRNHDRYHHQQQNYPQRRYNGYSKRFPQQGSYSSEEFNQGLLWISCLILTSNTTLEKLEDVMKALQLDETRTGPTKGLGRCAAIYDNEWYRGWIIAEKGFNLTVFYVDYGNIATIPKNATRLTCPDLWEHKPALRPFKLTEGSAIDLKQLESKVVTLQVVQTGIEDTGYLIEVIVTSQA</sequence>
<evidence type="ECO:0000259" key="3">
    <source>
        <dbReference type="PROSITE" id="PS50102"/>
    </source>
</evidence>
<dbReference type="PROSITE" id="PS50304">
    <property type="entry name" value="TUDOR"/>
    <property type="match status" value="1"/>
</dbReference>
<feature type="compositionally biased region" description="Acidic residues" evidence="2">
    <location>
        <begin position="151"/>
        <end position="160"/>
    </location>
</feature>
<dbReference type="Pfam" id="PF00567">
    <property type="entry name" value="TUDOR"/>
    <property type="match status" value="1"/>
</dbReference>
<feature type="compositionally biased region" description="Polar residues" evidence="2">
    <location>
        <begin position="203"/>
        <end position="212"/>
    </location>
</feature>
<dbReference type="PANTHER" id="PTHR23147">
    <property type="entry name" value="SERINE/ARGININE RICH SPLICING FACTOR"/>
    <property type="match status" value="1"/>
</dbReference>
<dbReference type="Proteomes" id="UP001217089">
    <property type="component" value="Unassembled WGS sequence"/>
</dbReference>
<feature type="region of interest" description="Disordered" evidence="2">
    <location>
        <begin position="469"/>
        <end position="490"/>
    </location>
</feature>
<feature type="domain" description="Tudor" evidence="4">
    <location>
        <begin position="553"/>
        <end position="609"/>
    </location>
</feature>
<evidence type="ECO:0000256" key="1">
    <source>
        <dbReference type="PROSITE-ProRule" id="PRU00176"/>
    </source>
</evidence>
<protein>
    <submittedName>
        <fullName evidence="5">Uncharacterized protein</fullName>
    </submittedName>
</protein>
<dbReference type="SMART" id="SM00360">
    <property type="entry name" value="RRM"/>
    <property type="match status" value="2"/>
</dbReference>
<dbReference type="InterPro" id="IPR050907">
    <property type="entry name" value="SRSF"/>
</dbReference>
<dbReference type="Gene3D" id="3.30.70.330">
    <property type="match status" value="2"/>
</dbReference>
<keyword evidence="6" id="KW-1185">Reference proteome</keyword>
<feature type="domain" description="RRM" evidence="3">
    <location>
        <begin position="14"/>
        <end position="92"/>
    </location>
</feature>
<dbReference type="CDD" id="cd20379">
    <property type="entry name" value="Tudor_dTUD-like"/>
    <property type="match status" value="1"/>
</dbReference>
<dbReference type="EMBL" id="JARBDR010000903">
    <property type="protein sequence ID" value="KAJ8304642.1"/>
    <property type="molecule type" value="Genomic_DNA"/>
</dbReference>
<comment type="caution">
    <text evidence="5">The sequence shown here is derived from an EMBL/GenBank/DDBJ whole genome shotgun (WGS) entry which is preliminary data.</text>
</comment>
<dbReference type="Gene3D" id="2.30.30.140">
    <property type="match status" value="1"/>
</dbReference>
<evidence type="ECO:0000256" key="2">
    <source>
        <dbReference type="SAM" id="MobiDB-lite"/>
    </source>
</evidence>
<dbReference type="InterPro" id="IPR035979">
    <property type="entry name" value="RBD_domain_sf"/>
</dbReference>
<dbReference type="SUPFAM" id="SSF54928">
    <property type="entry name" value="RNA-binding domain, RBD"/>
    <property type="match status" value="2"/>
</dbReference>
<dbReference type="SUPFAM" id="SSF63748">
    <property type="entry name" value="Tudor/PWWP/MBT"/>
    <property type="match status" value="1"/>
</dbReference>
<dbReference type="InterPro" id="IPR012677">
    <property type="entry name" value="Nucleotide-bd_a/b_plait_sf"/>
</dbReference>
<feature type="domain" description="RRM" evidence="3">
    <location>
        <begin position="382"/>
        <end position="458"/>
    </location>
</feature>
<feature type="compositionally biased region" description="Low complexity" evidence="2">
    <location>
        <begin position="132"/>
        <end position="150"/>
    </location>
</feature>
<dbReference type="CDD" id="cd00590">
    <property type="entry name" value="RRM_SF"/>
    <property type="match status" value="1"/>
</dbReference>
<evidence type="ECO:0000313" key="6">
    <source>
        <dbReference type="Proteomes" id="UP001217089"/>
    </source>
</evidence>
<keyword evidence="1" id="KW-0694">RNA-binding</keyword>
<accession>A0ABQ9EH84</accession>
<evidence type="ECO:0000259" key="4">
    <source>
        <dbReference type="PROSITE" id="PS50304"/>
    </source>
</evidence>
<feature type="compositionally biased region" description="Basic and acidic residues" evidence="2">
    <location>
        <begin position="111"/>
        <end position="124"/>
    </location>
</feature>
<proteinExistence type="predicted"/>
<name>A0ABQ9EH84_TEGGR</name>
<feature type="compositionally biased region" description="Polar residues" evidence="2">
    <location>
        <begin position="469"/>
        <end position="479"/>
    </location>
</feature>
<organism evidence="5 6">
    <name type="scientific">Tegillarca granosa</name>
    <name type="common">Malaysian cockle</name>
    <name type="synonym">Anadara granosa</name>
    <dbReference type="NCBI Taxonomy" id="220873"/>
    <lineage>
        <taxon>Eukaryota</taxon>
        <taxon>Metazoa</taxon>
        <taxon>Spiralia</taxon>
        <taxon>Lophotrochozoa</taxon>
        <taxon>Mollusca</taxon>
        <taxon>Bivalvia</taxon>
        <taxon>Autobranchia</taxon>
        <taxon>Pteriomorphia</taxon>
        <taxon>Arcoida</taxon>
        <taxon>Arcoidea</taxon>
        <taxon>Arcidae</taxon>
        <taxon>Tegillarca</taxon>
    </lineage>
</organism>